<evidence type="ECO:0000313" key="1">
    <source>
        <dbReference type="EMBL" id="TCC98900.1"/>
    </source>
</evidence>
<dbReference type="InterPro" id="IPR046233">
    <property type="entry name" value="DUF6266"/>
</dbReference>
<dbReference type="Pfam" id="PF19781">
    <property type="entry name" value="DUF6266"/>
    <property type="match status" value="1"/>
</dbReference>
<organism evidence="1 2">
    <name type="scientific">Pedobacter psychroterrae</name>
    <dbReference type="NCBI Taxonomy" id="2530453"/>
    <lineage>
        <taxon>Bacteria</taxon>
        <taxon>Pseudomonadati</taxon>
        <taxon>Bacteroidota</taxon>
        <taxon>Sphingobacteriia</taxon>
        <taxon>Sphingobacteriales</taxon>
        <taxon>Sphingobacteriaceae</taxon>
        <taxon>Pedobacter</taxon>
    </lineage>
</organism>
<comment type="caution">
    <text evidence="1">The sequence shown here is derived from an EMBL/GenBank/DDBJ whole genome shotgun (WGS) entry which is preliminary data.</text>
</comment>
<sequence length="213" mass="23931">MAILKGGILGGFTGKIGDVIGYIRFGKSYIKMKSKKKKKKASDKQVEARKRMSVAVKFINTAKTFVAIGFAQSGARKRRTAYADAVSHQILYGLKGEYPTVSIDFEKVMLAKGNMPGVQQAEIVPMANGVTFNWEPELMASIYHIQSRAMLFVYCEDLGKSFYNLNAARIMDKTDFMELPLNFKGHKLQAYIAFASDDRKKISDSRYIGYVDY</sequence>
<proteinExistence type="predicted"/>
<dbReference type="EMBL" id="SJSL01000006">
    <property type="protein sequence ID" value="TCC98900.1"/>
    <property type="molecule type" value="Genomic_DNA"/>
</dbReference>
<protein>
    <submittedName>
        <fullName evidence="1">Uncharacterized protein</fullName>
    </submittedName>
</protein>
<gene>
    <name evidence="1" type="ORF">EZ437_17305</name>
</gene>
<name>A0A4R0NEM8_9SPHI</name>
<reference evidence="1 2" key="1">
    <citation type="submission" date="2019-02" db="EMBL/GenBank/DDBJ databases">
        <title>Pedobacter sp. RP-1-14 sp. nov., isolated from Arctic soil.</title>
        <authorList>
            <person name="Dahal R.H."/>
        </authorList>
    </citation>
    <scope>NUCLEOTIDE SEQUENCE [LARGE SCALE GENOMIC DNA]</scope>
    <source>
        <strain evidence="1 2">RP-1-14</strain>
    </source>
</reference>
<evidence type="ECO:0000313" key="2">
    <source>
        <dbReference type="Proteomes" id="UP000293347"/>
    </source>
</evidence>
<keyword evidence="2" id="KW-1185">Reference proteome</keyword>
<dbReference type="OrthoDB" id="648163at2"/>
<dbReference type="AlphaFoldDB" id="A0A4R0NEM8"/>
<dbReference type="RefSeq" id="WP_131597331.1">
    <property type="nucleotide sequence ID" value="NZ_SJSL01000006.1"/>
</dbReference>
<accession>A0A4R0NEM8</accession>
<dbReference type="Proteomes" id="UP000293347">
    <property type="component" value="Unassembled WGS sequence"/>
</dbReference>